<dbReference type="GO" id="GO:0012505">
    <property type="term" value="C:endomembrane system"/>
    <property type="evidence" value="ECO:0007669"/>
    <property type="project" value="UniProtKB-SubCell"/>
</dbReference>
<comment type="caution">
    <text evidence="7">The sequence shown here is derived from an EMBL/GenBank/DDBJ whole genome shotgun (WGS) entry which is preliminary data.</text>
</comment>
<dbReference type="InterPro" id="IPR010652">
    <property type="entry name" value="DUF1232"/>
</dbReference>
<dbReference type="RefSeq" id="WP_120749253.1">
    <property type="nucleotide sequence ID" value="NZ_RBAH01000016.1"/>
</dbReference>
<proteinExistence type="predicted"/>
<dbReference type="OrthoDB" id="9800202at2"/>
<dbReference type="Proteomes" id="UP000282311">
    <property type="component" value="Unassembled WGS sequence"/>
</dbReference>
<evidence type="ECO:0000259" key="6">
    <source>
        <dbReference type="Pfam" id="PF06803"/>
    </source>
</evidence>
<evidence type="ECO:0000256" key="1">
    <source>
        <dbReference type="ARBA" id="ARBA00004127"/>
    </source>
</evidence>
<feature type="transmembrane region" description="Helical" evidence="5">
    <location>
        <begin position="30"/>
        <end position="51"/>
    </location>
</feature>
<dbReference type="Pfam" id="PF06803">
    <property type="entry name" value="DUF1232"/>
    <property type="match status" value="1"/>
</dbReference>
<feature type="transmembrane region" description="Helical" evidence="5">
    <location>
        <begin position="102"/>
        <end position="126"/>
    </location>
</feature>
<protein>
    <submittedName>
        <fullName evidence="7">DUF1232 domain-containing protein</fullName>
    </submittedName>
</protein>
<evidence type="ECO:0000313" key="7">
    <source>
        <dbReference type="EMBL" id="RKN79198.1"/>
    </source>
</evidence>
<evidence type="ECO:0000313" key="8">
    <source>
        <dbReference type="Proteomes" id="UP000282311"/>
    </source>
</evidence>
<keyword evidence="4 5" id="KW-0472">Membrane</keyword>
<dbReference type="EMBL" id="RBAH01000016">
    <property type="protein sequence ID" value="RKN79198.1"/>
    <property type="molecule type" value="Genomic_DNA"/>
</dbReference>
<keyword evidence="2 5" id="KW-0812">Transmembrane</keyword>
<keyword evidence="3 5" id="KW-1133">Transmembrane helix</keyword>
<keyword evidence="8" id="KW-1185">Reference proteome</keyword>
<comment type="subcellular location">
    <subcellularLocation>
        <location evidence="1">Endomembrane system</location>
        <topology evidence="1">Multi-pass membrane protein</topology>
    </subcellularLocation>
</comment>
<evidence type="ECO:0000256" key="4">
    <source>
        <dbReference type="ARBA" id="ARBA00023136"/>
    </source>
</evidence>
<evidence type="ECO:0000256" key="3">
    <source>
        <dbReference type="ARBA" id="ARBA00022989"/>
    </source>
</evidence>
<evidence type="ECO:0000256" key="5">
    <source>
        <dbReference type="SAM" id="Phobius"/>
    </source>
</evidence>
<dbReference type="AlphaFoldDB" id="A0A3B0C3X8"/>
<accession>A0A3B0C3X8</accession>
<feature type="domain" description="DUF1232" evidence="6">
    <location>
        <begin position="32"/>
        <end position="68"/>
    </location>
</feature>
<reference evidence="7 8" key="1">
    <citation type="journal article" date="2007" name="Int. J. Syst. Evol. Microbiol.">
        <title>Paenibacillus ginsengarvi sp. nov., isolated from soil from ginseng cultivation.</title>
        <authorList>
            <person name="Yoon M.H."/>
            <person name="Ten L.N."/>
            <person name="Im W.T."/>
        </authorList>
    </citation>
    <scope>NUCLEOTIDE SEQUENCE [LARGE SCALE GENOMIC DNA]</scope>
    <source>
        <strain evidence="7 8">KCTC 13059</strain>
    </source>
</reference>
<organism evidence="7 8">
    <name type="scientific">Paenibacillus ginsengarvi</name>
    <dbReference type="NCBI Taxonomy" id="400777"/>
    <lineage>
        <taxon>Bacteria</taxon>
        <taxon>Bacillati</taxon>
        <taxon>Bacillota</taxon>
        <taxon>Bacilli</taxon>
        <taxon>Bacillales</taxon>
        <taxon>Paenibacillaceae</taxon>
        <taxon>Paenibacillus</taxon>
    </lineage>
</organism>
<name>A0A3B0C3X8_9BACL</name>
<evidence type="ECO:0000256" key="2">
    <source>
        <dbReference type="ARBA" id="ARBA00022692"/>
    </source>
</evidence>
<gene>
    <name evidence="7" type="ORF">D7M11_21185</name>
</gene>
<sequence>MLEKLKKWAKQLKKQLFVLYFAYKDKRTPWYAKWFAVCVVAYAFSPIDLIPDFIPVLGYLDDVILVPLGVAAALKLLPAAVVRDCAELAEERAKQGKPKNWLAASMIIAIWGVALFGVSVAVYRYWIN</sequence>